<keyword evidence="4" id="KW-1185">Reference proteome</keyword>
<dbReference type="Proteomes" id="UP000521676">
    <property type="component" value="Unassembled WGS sequence"/>
</dbReference>
<accession>A0A8T7M2V8</accession>
<dbReference type="AlphaFoldDB" id="A0A8T7M2V8"/>
<evidence type="ECO:0000313" key="3">
    <source>
        <dbReference type="Proteomes" id="UP000521676"/>
    </source>
</evidence>
<evidence type="ECO:0000313" key="2">
    <source>
        <dbReference type="EMBL" id="WJW65910.1"/>
    </source>
</evidence>
<evidence type="ECO:0000313" key="4">
    <source>
        <dbReference type="Proteomes" id="UP001431572"/>
    </source>
</evidence>
<gene>
    <name evidence="1" type="ORF">HXX08_11735</name>
    <name evidence="2" type="ORF">OZ401_001690</name>
</gene>
<protein>
    <submittedName>
        <fullName evidence="1">Uncharacterized protein</fullName>
    </submittedName>
</protein>
<reference evidence="1 3" key="1">
    <citation type="submission" date="2020-06" db="EMBL/GenBank/DDBJ databases">
        <title>Anoxygenic phototrophic Chloroflexota member uses a Type I reaction center.</title>
        <authorList>
            <person name="Tsuji J.M."/>
            <person name="Shaw N.A."/>
            <person name="Nagashima S."/>
            <person name="Venkiteswaran J."/>
            <person name="Schiff S.L."/>
            <person name="Hanada S."/>
            <person name="Tank M."/>
            <person name="Neufeld J.D."/>
        </authorList>
    </citation>
    <scope>NUCLEOTIDE SEQUENCE [LARGE SCALE GENOMIC DNA]</scope>
    <source>
        <strain evidence="1">L227-S17</strain>
    </source>
</reference>
<name>A0A8T7M2V8_9CHLR</name>
<dbReference type="Proteomes" id="UP001431572">
    <property type="component" value="Chromosome 1"/>
</dbReference>
<organism evidence="1 3">
    <name type="scientific">Candidatus Chlorohelix allophototropha</name>
    <dbReference type="NCBI Taxonomy" id="3003348"/>
    <lineage>
        <taxon>Bacteria</taxon>
        <taxon>Bacillati</taxon>
        <taxon>Chloroflexota</taxon>
        <taxon>Chloroflexia</taxon>
        <taxon>Candidatus Chloroheliales</taxon>
        <taxon>Candidatus Chloroheliaceae</taxon>
        <taxon>Candidatus Chlorohelix</taxon>
    </lineage>
</organism>
<dbReference type="EMBL" id="CP128399">
    <property type="protein sequence ID" value="WJW65910.1"/>
    <property type="molecule type" value="Genomic_DNA"/>
</dbReference>
<reference evidence="2" key="2">
    <citation type="journal article" date="2024" name="Nature">
        <title>Anoxygenic phototroph of the Chloroflexota uses a type I reaction centre.</title>
        <authorList>
            <person name="Tsuji J.M."/>
            <person name="Shaw N.A."/>
            <person name="Nagashima S."/>
            <person name="Venkiteswaran J.J."/>
            <person name="Schiff S.L."/>
            <person name="Watanabe T."/>
            <person name="Fukui M."/>
            <person name="Hanada S."/>
            <person name="Tank M."/>
            <person name="Neufeld J.D."/>
        </authorList>
    </citation>
    <scope>NUCLEOTIDE SEQUENCE</scope>
    <source>
        <strain evidence="2">L227-S17</strain>
    </source>
</reference>
<evidence type="ECO:0000313" key="1">
    <source>
        <dbReference type="EMBL" id="NWJ46541.1"/>
    </source>
</evidence>
<dbReference type="EMBL" id="JACATZ010000001">
    <property type="protein sequence ID" value="NWJ46541.1"/>
    <property type="molecule type" value="Genomic_DNA"/>
</dbReference>
<proteinExistence type="predicted"/>
<sequence>MSDYYLAVLVLDDEDFEEEVINLWAEKNARAITALDCEQFLMPRNFNRDDLPLFPGLSALTELERSERRLLFALVKSREALQQLYEETRHNTGADIKPGKALFFGLPLALVQGL</sequence>
<dbReference type="RefSeq" id="WP_341467798.1">
    <property type="nucleotide sequence ID" value="NZ_CP128399.1"/>
</dbReference>